<dbReference type="InterPro" id="IPR000210">
    <property type="entry name" value="BTB/POZ_dom"/>
</dbReference>
<evidence type="ECO:0000313" key="2">
    <source>
        <dbReference type="EMBL" id="CAE7555069.1"/>
    </source>
</evidence>
<feature type="domain" description="BTB" evidence="1">
    <location>
        <begin position="32"/>
        <end position="103"/>
    </location>
</feature>
<dbReference type="Pfam" id="PF00651">
    <property type="entry name" value="BTB"/>
    <property type="match status" value="1"/>
</dbReference>
<dbReference type="CDD" id="cd18186">
    <property type="entry name" value="BTB_POZ_ZBTB_KLHL-like"/>
    <property type="match status" value="1"/>
</dbReference>
<dbReference type="EMBL" id="CAJNDS010002644">
    <property type="protein sequence ID" value="CAE7555069.1"/>
    <property type="molecule type" value="Genomic_DNA"/>
</dbReference>
<dbReference type="AlphaFoldDB" id="A0A812U3W5"/>
<dbReference type="InterPro" id="IPR011705">
    <property type="entry name" value="BACK"/>
</dbReference>
<dbReference type="Pfam" id="PF07707">
    <property type="entry name" value="BACK"/>
    <property type="match status" value="1"/>
</dbReference>
<dbReference type="Proteomes" id="UP000604046">
    <property type="component" value="Unassembled WGS sequence"/>
</dbReference>
<organism evidence="2 3">
    <name type="scientific">Symbiodinium natans</name>
    <dbReference type="NCBI Taxonomy" id="878477"/>
    <lineage>
        <taxon>Eukaryota</taxon>
        <taxon>Sar</taxon>
        <taxon>Alveolata</taxon>
        <taxon>Dinophyceae</taxon>
        <taxon>Suessiales</taxon>
        <taxon>Symbiodiniaceae</taxon>
        <taxon>Symbiodinium</taxon>
    </lineage>
</organism>
<gene>
    <name evidence="2" type="primary">Kbtbd8</name>
    <name evidence="2" type="ORF">SNAT2548_LOCUS31182</name>
</gene>
<evidence type="ECO:0000259" key="1">
    <source>
        <dbReference type="PROSITE" id="PS50097"/>
    </source>
</evidence>
<dbReference type="Gene3D" id="2.120.10.30">
    <property type="entry name" value="TolB, C-terminal domain"/>
    <property type="match status" value="1"/>
</dbReference>
<dbReference type="InterPro" id="IPR011333">
    <property type="entry name" value="SKP1/BTB/POZ_sf"/>
</dbReference>
<dbReference type="SMART" id="SM00875">
    <property type="entry name" value="BACK"/>
    <property type="match status" value="1"/>
</dbReference>
<accession>A0A812U3W5</accession>
<dbReference type="InterPro" id="IPR011042">
    <property type="entry name" value="6-blade_b-propeller_TolB-like"/>
</dbReference>
<protein>
    <submittedName>
        <fullName evidence="2">Kbtbd8 protein</fullName>
    </submittedName>
</protein>
<keyword evidence="3" id="KW-1185">Reference proteome</keyword>
<dbReference type="OrthoDB" id="45365at2759"/>
<sequence length="562" mass="62225">MASLKLLHDNPGQHGAGLVQQLRKLWMEGHLCDLVLKSRDGSEHRAHTTVLAAASIYFRNLLCGSFLEADRVQQGQPVELAASKEAVSSLLEFIYGGEPELPLEAGLELLRLAQAYDLPTLAGAVDASFRASMDSSVALQVLQEAYGLHELKSVCEGKLAEDFEACSKHPDFGKLSATQLARILKRDDLTVSREEAVLQGLFFWLNISKDRHDSLGMLLQHVDFQSISVENLLRIGRFSLGGQCGDDLHREADEALRMRERKRSTSLQDFRPRRRCFQHWSPDLGASTEPPGRKVWPAPCNSMCWYEDTIYATDFRGSRVLRLRPGDPQHYTVVGPSTHVAGIKELGIDCDLSISPSGVKFVADFKNRRVVRFADEIGIVLDDIDATTLTCSPNDEALYVVSQYGEAVQKLVGSTLQTVVCSESLPRDMRFSGIGIFVTKEEVIYLSDGMGGRILCIKPGESVPVVVGQFPVESEAELWDLFVTDGGTIYVADHTERKVLALRPGDTTFTEVLRCPDPLLPLAVLVQDRSLYVSMATWSENASDSEHAGVYEYVLPPELQLE</sequence>
<dbReference type="SMART" id="SM00225">
    <property type="entry name" value="BTB"/>
    <property type="match status" value="1"/>
</dbReference>
<dbReference type="PROSITE" id="PS50097">
    <property type="entry name" value="BTB"/>
    <property type="match status" value="1"/>
</dbReference>
<reference evidence="2" key="1">
    <citation type="submission" date="2021-02" db="EMBL/GenBank/DDBJ databases">
        <authorList>
            <person name="Dougan E. K."/>
            <person name="Rhodes N."/>
            <person name="Thang M."/>
            <person name="Chan C."/>
        </authorList>
    </citation>
    <scope>NUCLEOTIDE SEQUENCE</scope>
</reference>
<dbReference type="PANTHER" id="PTHR45632">
    <property type="entry name" value="LD33804P"/>
    <property type="match status" value="1"/>
</dbReference>
<evidence type="ECO:0000313" key="3">
    <source>
        <dbReference type="Proteomes" id="UP000604046"/>
    </source>
</evidence>
<dbReference type="Gene3D" id="3.30.710.10">
    <property type="entry name" value="Potassium Channel Kv1.1, Chain A"/>
    <property type="match status" value="1"/>
</dbReference>
<name>A0A812U3W5_9DINO</name>
<dbReference type="SUPFAM" id="SSF63829">
    <property type="entry name" value="Calcium-dependent phosphotriesterase"/>
    <property type="match status" value="1"/>
</dbReference>
<dbReference type="Gene3D" id="1.25.40.420">
    <property type="match status" value="1"/>
</dbReference>
<dbReference type="SUPFAM" id="SSF54695">
    <property type="entry name" value="POZ domain"/>
    <property type="match status" value="1"/>
</dbReference>
<comment type="caution">
    <text evidence="2">The sequence shown here is derived from an EMBL/GenBank/DDBJ whole genome shotgun (WGS) entry which is preliminary data.</text>
</comment>
<proteinExistence type="predicted"/>